<dbReference type="Proteomes" id="UP000830542">
    <property type="component" value="Plasmid unnamed2"/>
</dbReference>
<dbReference type="EMBL" id="BAAADN010000050">
    <property type="protein sequence ID" value="GAA0471335.1"/>
    <property type="molecule type" value="Genomic_DNA"/>
</dbReference>
<organism evidence="1 4">
    <name type="scientific">Halococcus dombrowskii</name>
    <dbReference type="NCBI Taxonomy" id="179637"/>
    <lineage>
        <taxon>Archaea</taxon>
        <taxon>Methanobacteriati</taxon>
        <taxon>Methanobacteriota</taxon>
        <taxon>Stenosarchaea group</taxon>
        <taxon>Halobacteria</taxon>
        <taxon>Halobacteriales</taxon>
        <taxon>Halococcaceae</taxon>
        <taxon>Halococcus</taxon>
    </lineage>
</organism>
<evidence type="ECO:0000313" key="3">
    <source>
        <dbReference type="Proteomes" id="UP000830542"/>
    </source>
</evidence>
<keyword evidence="3" id="KW-1185">Reference proteome</keyword>
<dbReference type="EMBL" id="CP095007">
    <property type="protein sequence ID" value="UOO97057.1"/>
    <property type="molecule type" value="Genomic_DNA"/>
</dbReference>
<name>A0AAV3SJY3_HALDO</name>
<reference evidence="1" key="1">
    <citation type="journal article" date="2014" name="Int. J. Syst. Evol. Microbiol.">
        <title>Complete genome sequence of Corynebacterium casei LMG S-19264T (=DSM 44701T), isolated from a smear-ripened cheese.</title>
        <authorList>
            <consortium name="US DOE Joint Genome Institute (JGI-PGF)"/>
            <person name="Walter F."/>
            <person name="Albersmeier A."/>
            <person name="Kalinowski J."/>
            <person name="Ruckert C."/>
        </authorList>
    </citation>
    <scope>NUCLEOTIDE SEQUENCE</scope>
    <source>
        <strain evidence="1">JCM 12289</strain>
    </source>
</reference>
<reference evidence="1" key="3">
    <citation type="submission" date="2023-12" db="EMBL/GenBank/DDBJ databases">
        <authorList>
            <person name="Sun Q."/>
            <person name="Inoue M."/>
        </authorList>
    </citation>
    <scope>NUCLEOTIDE SEQUENCE</scope>
    <source>
        <strain evidence="1">JCM 12289</strain>
    </source>
</reference>
<gene>
    <name evidence="1" type="ORF">GCM10008985_30300</name>
    <name evidence="2" type="ORF">MUK72_16630</name>
</gene>
<evidence type="ECO:0000313" key="1">
    <source>
        <dbReference type="EMBL" id="GAA0471335.1"/>
    </source>
</evidence>
<reference evidence="2" key="2">
    <citation type="submission" date="2022-04" db="EMBL/GenBank/DDBJ databases">
        <title>Sequencing and genomic assembly of Halococcus dombrowskii.</title>
        <authorList>
            <person name="Lim S.W."/>
            <person name="MacLea K.S."/>
        </authorList>
    </citation>
    <scope>NUCLEOTIDE SEQUENCE</scope>
    <source>
        <strain evidence="2">H4</strain>
        <plasmid evidence="2">unnamed2</plasmid>
    </source>
</reference>
<evidence type="ECO:0000313" key="2">
    <source>
        <dbReference type="EMBL" id="UOO97057.1"/>
    </source>
</evidence>
<proteinExistence type="predicted"/>
<sequence>MEKQSALTTIDAFPEEVSECKAEKILERTDSEIKNGQINEKIYYPYLVATFQVESSMMGQKDDGIIHCGVDLVNEKELLIDEQPRFERRSVISDQVLPRECNRETALQIARTYIREIVNRQLKPLRTPTIQCVENGLLYRLFYSIEVETTDGNILQYAVDSILGDYHRLYVGVDNSS</sequence>
<dbReference type="GeneID" id="71763508"/>
<geneLocation type="plasmid" evidence="2 3">
    <name>unnamed2</name>
</geneLocation>
<keyword evidence="2" id="KW-0614">Plasmid</keyword>
<dbReference type="KEGG" id="hdo:MUK72_16630"/>
<evidence type="ECO:0000313" key="4">
    <source>
        <dbReference type="Proteomes" id="UP001500962"/>
    </source>
</evidence>
<dbReference type="RefSeq" id="WP_244706349.1">
    <property type="nucleotide sequence ID" value="NZ_BAAADN010000050.1"/>
</dbReference>
<protein>
    <submittedName>
        <fullName evidence="1">Uncharacterized protein</fullName>
    </submittedName>
</protein>
<dbReference type="Proteomes" id="UP001500962">
    <property type="component" value="Unassembled WGS sequence"/>
</dbReference>
<dbReference type="AlphaFoldDB" id="A0AAV3SJY3"/>
<accession>A0AAV3SJY3</accession>